<dbReference type="InterPro" id="IPR000782">
    <property type="entry name" value="FAS1_domain"/>
</dbReference>
<sequence length="572" mass="63634">MKRLLRLPSLLRLTLVFLIALVFQNCSEQKIKETTDETLNITEYLRTNSDYSMFLEILDITNYAAFMNTYGTYTIFIPTNDAVQAYLNDVGATSLSQVPITDLQNIAKLHILDQKVNTTSFTDGKIATPSLYGQYLVTGASNKNGVSSTTVNKDASIVASNIELGNGVVHVIDKVLRVADKTLAQTIEADPKLSLFTEVLKETGWYDKLNQPLTDITDIDSYLTVLAQTNEVFQEAGYTTLDQLKNRYSHLNNPLDLKDSLNLFVSYRILPRLQYLADIAITPSLVTKAPLEVISTKLSKDTILLNEDIFNGVLEKGVAIDRSVSDVTASNGVLHYIKGNVAIKKRIPAPVYFEFTDIAEFRRLTAFWKKPAATLQTLFVGDAGIDVTWDAKAGDGAAWIGYRKDADGTSILNGVGNCWGADAIDINRFRDANAQNIRFKTPVIIKGRYKIWISYRQKGTKLGNVKVFFNGIEMPRQINLHEGGNTDTANTPETVLESQGYKRYASPWSNRVNCRLVGVVDVPTTGRHTLTLQSQGSFSDGAWFDMAEFRPVEMDQLWPKFAAGKSTLVQKP</sequence>
<feature type="domain" description="FAS1" evidence="1">
    <location>
        <begin position="180"/>
        <end position="341"/>
    </location>
</feature>
<accession>A0ABQ1H915</accession>
<dbReference type="Gene3D" id="2.30.180.10">
    <property type="entry name" value="FAS1 domain"/>
    <property type="match status" value="2"/>
</dbReference>
<evidence type="ECO:0000259" key="1">
    <source>
        <dbReference type="PROSITE" id="PS50213"/>
    </source>
</evidence>
<name>A0ABQ1H915_9FLAO</name>
<dbReference type="EMBL" id="BMGA01000001">
    <property type="protein sequence ID" value="GGA65321.1"/>
    <property type="molecule type" value="Genomic_DNA"/>
</dbReference>
<dbReference type="Pfam" id="PF02469">
    <property type="entry name" value="Fasciclin"/>
    <property type="match status" value="1"/>
</dbReference>
<dbReference type="InterPro" id="IPR050904">
    <property type="entry name" value="Adhesion/Biosynth-related"/>
</dbReference>
<proteinExistence type="predicted"/>
<dbReference type="PANTHER" id="PTHR10900">
    <property type="entry name" value="PERIOSTIN-RELATED"/>
    <property type="match status" value="1"/>
</dbReference>
<comment type="caution">
    <text evidence="2">The sequence shown here is derived from an EMBL/GenBank/DDBJ whole genome shotgun (WGS) entry which is preliminary data.</text>
</comment>
<dbReference type="SMART" id="SM00554">
    <property type="entry name" value="FAS1"/>
    <property type="match status" value="1"/>
</dbReference>
<gene>
    <name evidence="2" type="ORF">GCM10008015_02570</name>
</gene>
<evidence type="ECO:0000313" key="3">
    <source>
        <dbReference type="Proteomes" id="UP000658793"/>
    </source>
</evidence>
<evidence type="ECO:0000313" key="2">
    <source>
        <dbReference type="EMBL" id="GGA65321.1"/>
    </source>
</evidence>
<protein>
    <recommendedName>
        <fullName evidence="1">FAS1 domain-containing protein</fullName>
    </recommendedName>
</protein>
<dbReference type="SUPFAM" id="SSF82153">
    <property type="entry name" value="FAS1 domain"/>
    <property type="match status" value="2"/>
</dbReference>
<organism evidence="2 3">
    <name type="scientific">Flavobacterium palustre</name>
    <dbReference type="NCBI Taxonomy" id="1476463"/>
    <lineage>
        <taxon>Bacteria</taxon>
        <taxon>Pseudomonadati</taxon>
        <taxon>Bacteroidota</taxon>
        <taxon>Flavobacteriia</taxon>
        <taxon>Flavobacteriales</taxon>
        <taxon>Flavobacteriaceae</taxon>
        <taxon>Flavobacterium</taxon>
    </lineage>
</organism>
<dbReference type="RefSeq" id="WP_188491665.1">
    <property type="nucleotide sequence ID" value="NZ_BMGA01000001.1"/>
</dbReference>
<keyword evidence="3" id="KW-1185">Reference proteome</keyword>
<dbReference type="PANTHER" id="PTHR10900:SF77">
    <property type="entry name" value="FI19380P1"/>
    <property type="match status" value="1"/>
</dbReference>
<dbReference type="PROSITE" id="PS50213">
    <property type="entry name" value="FAS1"/>
    <property type="match status" value="2"/>
</dbReference>
<reference evidence="3" key="1">
    <citation type="journal article" date="2019" name="Int. J. Syst. Evol. Microbiol.">
        <title>The Global Catalogue of Microorganisms (GCM) 10K type strain sequencing project: providing services to taxonomists for standard genome sequencing and annotation.</title>
        <authorList>
            <consortium name="The Broad Institute Genomics Platform"/>
            <consortium name="The Broad Institute Genome Sequencing Center for Infectious Disease"/>
            <person name="Wu L."/>
            <person name="Ma J."/>
        </authorList>
    </citation>
    <scope>NUCLEOTIDE SEQUENCE [LARGE SCALE GENOMIC DNA]</scope>
    <source>
        <strain evidence="3">CGMCC 1.12811</strain>
    </source>
</reference>
<feature type="domain" description="FAS1" evidence="1">
    <location>
        <begin position="38"/>
        <end position="176"/>
    </location>
</feature>
<dbReference type="InterPro" id="IPR036378">
    <property type="entry name" value="FAS1_dom_sf"/>
</dbReference>
<dbReference type="Proteomes" id="UP000658793">
    <property type="component" value="Unassembled WGS sequence"/>
</dbReference>